<evidence type="ECO:0000256" key="5">
    <source>
        <dbReference type="ARBA" id="ARBA00048539"/>
    </source>
</evidence>
<keyword evidence="2 6" id="KW-0819">tRNA processing</keyword>
<dbReference type="EMBL" id="CP061038">
    <property type="protein sequence ID" value="QNQ12195.1"/>
    <property type="molecule type" value="Genomic_DNA"/>
</dbReference>
<evidence type="ECO:0000256" key="2">
    <source>
        <dbReference type="ARBA" id="ARBA00022694"/>
    </source>
</evidence>
<comment type="similarity">
    <text evidence="6">Belongs to the tRNA(Ile)-lysidine synthase family.</text>
</comment>
<dbReference type="InterPro" id="IPR012795">
    <property type="entry name" value="tRNA_Ile_lys_synt_N"/>
</dbReference>
<comment type="function">
    <text evidence="6">Ligates lysine onto the cytidine present at position 34 of the AUA codon-specific tRNA(Ile) that contains the anticodon CAU, in an ATP-dependent manner. Cytidine is converted to lysidine, thus changing the amino acid specificity of the tRNA from methionine to isoleucine.</text>
</comment>
<feature type="binding site" evidence="6">
    <location>
        <begin position="33"/>
        <end position="38"/>
    </location>
    <ligand>
        <name>ATP</name>
        <dbReference type="ChEBI" id="CHEBI:30616"/>
    </ligand>
</feature>
<dbReference type="AlphaFoldDB" id="A0A7H0LR92"/>
<evidence type="ECO:0000313" key="8">
    <source>
        <dbReference type="EMBL" id="QNQ12195.1"/>
    </source>
</evidence>
<keyword evidence="1 6" id="KW-0436">Ligase</keyword>
<evidence type="ECO:0000256" key="4">
    <source>
        <dbReference type="ARBA" id="ARBA00022840"/>
    </source>
</evidence>
<keyword evidence="9" id="KW-1185">Reference proteome</keyword>
<sequence>MPGPALVERFRRDLEAITGTPPTSEARLGLAVSGGGDSLALLLLAATAYPGAVCAATVDHGLRPDAAREATQVHHLCADMGIEHAILGMPPRYSFAGNIQDRARVARYAALELWAGSPRRAAPGLRHADWVAVAHQRDDVAEALLMRARRGAGVGGLAEMVRQRPFGQGGEWPVLIRPLLGWSRSELAAIVAAAGIGHAEDPSNSHPRFDRSRMRAILAVTPELPASRLALAARNLRHAEDAIEWMVRRELKTRVAEDENGGLWLDARELPYELRRRFVRRAIEGIRQENGMFEVWSATGLDRLVAALDSGKGGTLADVQARILPRGWHFRLAPPRR</sequence>
<keyword evidence="6" id="KW-0963">Cytoplasm</keyword>
<dbReference type="InterPro" id="IPR012094">
    <property type="entry name" value="tRNA_Ile_lys_synt"/>
</dbReference>
<dbReference type="GO" id="GO:0005737">
    <property type="term" value="C:cytoplasm"/>
    <property type="evidence" value="ECO:0007669"/>
    <property type="project" value="UniProtKB-SubCell"/>
</dbReference>
<dbReference type="EC" id="6.3.4.19" evidence="6"/>
<comment type="domain">
    <text evidence="6">The N-terminal region contains the highly conserved SGGXDS motif, predicted to be a P-loop motif involved in ATP binding.</text>
</comment>
<evidence type="ECO:0000259" key="7">
    <source>
        <dbReference type="Pfam" id="PF01171"/>
    </source>
</evidence>
<dbReference type="CDD" id="cd01992">
    <property type="entry name" value="TilS_N"/>
    <property type="match status" value="1"/>
</dbReference>
<dbReference type="GO" id="GO:0032267">
    <property type="term" value="F:tRNA(Ile)-lysidine synthase activity"/>
    <property type="evidence" value="ECO:0007669"/>
    <property type="project" value="UniProtKB-EC"/>
</dbReference>
<dbReference type="InterPro" id="IPR014729">
    <property type="entry name" value="Rossmann-like_a/b/a_fold"/>
</dbReference>
<keyword evidence="4 6" id="KW-0067">ATP-binding</keyword>
<proteinExistence type="inferred from homology"/>
<comment type="subcellular location">
    <subcellularLocation>
        <location evidence="6">Cytoplasm</location>
    </subcellularLocation>
</comment>
<protein>
    <recommendedName>
        <fullName evidence="6">tRNA(Ile)-lysidine synthase</fullName>
        <ecNumber evidence="6">6.3.4.19</ecNumber>
    </recommendedName>
    <alternativeName>
        <fullName evidence="6">tRNA(Ile)-2-lysyl-cytidine synthase</fullName>
    </alternativeName>
    <alternativeName>
        <fullName evidence="6">tRNA(Ile)-lysidine synthetase</fullName>
    </alternativeName>
</protein>
<dbReference type="GO" id="GO:0006400">
    <property type="term" value="P:tRNA modification"/>
    <property type="evidence" value="ECO:0007669"/>
    <property type="project" value="UniProtKB-UniRule"/>
</dbReference>
<dbReference type="SUPFAM" id="SSF52402">
    <property type="entry name" value="Adenine nucleotide alpha hydrolases-like"/>
    <property type="match status" value="1"/>
</dbReference>
<dbReference type="InterPro" id="IPR011063">
    <property type="entry name" value="TilS/TtcA_N"/>
</dbReference>
<reference evidence="8 9" key="1">
    <citation type="submission" date="2020-09" db="EMBL/GenBank/DDBJ databases">
        <title>Sphingomonas sp., a new species isolated from pork steak.</title>
        <authorList>
            <person name="Heidler von Heilborn D."/>
        </authorList>
    </citation>
    <scope>NUCLEOTIDE SEQUENCE [LARGE SCALE GENOMIC DNA]</scope>
    <source>
        <strain evidence="9">S8-3T</strain>
    </source>
</reference>
<evidence type="ECO:0000256" key="6">
    <source>
        <dbReference type="HAMAP-Rule" id="MF_01161"/>
    </source>
</evidence>
<evidence type="ECO:0000313" key="9">
    <source>
        <dbReference type="Proteomes" id="UP000516148"/>
    </source>
</evidence>
<organism evidence="8 9">
    <name type="scientific">Sphingomonas alpina</name>
    <dbReference type="NCBI Taxonomy" id="653931"/>
    <lineage>
        <taxon>Bacteria</taxon>
        <taxon>Pseudomonadati</taxon>
        <taxon>Pseudomonadota</taxon>
        <taxon>Alphaproteobacteria</taxon>
        <taxon>Sphingomonadales</taxon>
        <taxon>Sphingomonadaceae</taxon>
        <taxon>Sphingomonas</taxon>
    </lineage>
</organism>
<dbReference type="PANTHER" id="PTHR43033:SF1">
    <property type="entry name" value="TRNA(ILE)-LYSIDINE SYNTHASE-RELATED"/>
    <property type="match status" value="1"/>
</dbReference>
<dbReference type="HAMAP" id="MF_01161">
    <property type="entry name" value="tRNA_Ile_lys_synt"/>
    <property type="match status" value="1"/>
</dbReference>
<feature type="domain" description="tRNA(Ile)-lysidine/2-thiocytidine synthase N-terminal" evidence="7">
    <location>
        <begin position="29"/>
        <end position="216"/>
    </location>
</feature>
<keyword evidence="3 6" id="KW-0547">Nucleotide-binding</keyword>
<gene>
    <name evidence="6 8" type="primary">tilS</name>
    <name evidence="8" type="ORF">H3Z74_22855</name>
</gene>
<dbReference type="PANTHER" id="PTHR43033">
    <property type="entry name" value="TRNA(ILE)-LYSIDINE SYNTHASE-RELATED"/>
    <property type="match status" value="1"/>
</dbReference>
<dbReference type="KEGG" id="spap:H3Z74_22855"/>
<dbReference type="GO" id="GO:0005524">
    <property type="term" value="F:ATP binding"/>
    <property type="evidence" value="ECO:0007669"/>
    <property type="project" value="UniProtKB-UniRule"/>
</dbReference>
<name>A0A7H0LR92_9SPHN</name>
<accession>A0A7H0LR92</accession>
<comment type="catalytic activity">
    <reaction evidence="5 6">
        <text>cytidine(34) in tRNA(Ile2) + L-lysine + ATP = lysidine(34) in tRNA(Ile2) + AMP + diphosphate + H(+)</text>
        <dbReference type="Rhea" id="RHEA:43744"/>
        <dbReference type="Rhea" id="RHEA-COMP:10625"/>
        <dbReference type="Rhea" id="RHEA-COMP:10670"/>
        <dbReference type="ChEBI" id="CHEBI:15378"/>
        <dbReference type="ChEBI" id="CHEBI:30616"/>
        <dbReference type="ChEBI" id="CHEBI:32551"/>
        <dbReference type="ChEBI" id="CHEBI:33019"/>
        <dbReference type="ChEBI" id="CHEBI:82748"/>
        <dbReference type="ChEBI" id="CHEBI:83665"/>
        <dbReference type="ChEBI" id="CHEBI:456215"/>
        <dbReference type="EC" id="6.3.4.19"/>
    </reaction>
</comment>
<dbReference type="Gene3D" id="3.40.50.620">
    <property type="entry name" value="HUPs"/>
    <property type="match status" value="1"/>
</dbReference>
<evidence type="ECO:0000256" key="1">
    <source>
        <dbReference type="ARBA" id="ARBA00022598"/>
    </source>
</evidence>
<dbReference type="Pfam" id="PF01171">
    <property type="entry name" value="ATP_bind_3"/>
    <property type="match status" value="1"/>
</dbReference>
<dbReference type="NCBIfam" id="TIGR02432">
    <property type="entry name" value="lysidine_TilS_N"/>
    <property type="match status" value="1"/>
</dbReference>
<dbReference type="Proteomes" id="UP000516148">
    <property type="component" value="Chromosome"/>
</dbReference>
<evidence type="ECO:0000256" key="3">
    <source>
        <dbReference type="ARBA" id="ARBA00022741"/>
    </source>
</evidence>